<protein>
    <submittedName>
        <fullName evidence="2">TRI14-like protein</fullName>
    </submittedName>
</protein>
<organism evidence="2 3">
    <name type="scientific">Metarhizium anisopliae (strain ARSEF 549)</name>
    <dbReference type="NCBI Taxonomy" id="3151832"/>
    <lineage>
        <taxon>Eukaryota</taxon>
        <taxon>Fungi</taxon>
        <taxon>Dikarya</taxon>
        <taxon>Ascomycota</taxon>
        <taxon>Pezizomycotina</taxon>
        <taxon>Sordariomycetes</taxon>
        <taxon>Hypocreomycetidae</taxon>
        <taxon>Hypocreales</taxon>
        <taxon>Clavicipitaceae</taxon>
        <taxon>Metarhizium</taxon>
    </lineage>
</organism>
<dbReference type="InterPro" id="IPR054550">
    <property type="entry name" value="Mala_s_1-like"/>
</dbReference>
<feature type="signal peptide" evidence="1">
    <location>
        <begin position="1"/>
        <end position="16"/>
    </location>
</feature>
<reference evidence="2 3" key="1">
    <citation type="journal article" date="2014" name="Proc. Natl. Acad. Sci. U.S.A.">
        <title>Trajectory and genomic determinants of fungal-pathogen speciation and host adaptation.</title>
        <authorList>
            <person name="Hu X."/>
            <person name="Xiao G."/>
            <person name="Zheng P."/>
            <person name="Shang Y."/>
            <person name="Su Y."/>
            <person name="Zhang X."/>
            <person name="Liu X."/>
            <person name="Zhan S."/>
            <person name="St Leger R.J."/>
            <person name="Wang C."/>
        </authorList>
    </citation>
    <scope>NUCLEOTIDE SEQUENCE [LARGE SCALE GENOMIC DNA]</scope>
    <source>
        <strain evidence="2 3">ARSEF 549</strain>
    </source>
</reference>
<dbReference type="AlphaFoldDB" id="A0A0B4FB30"/>
<dbReference type="VEuPathDB" id="FungiDB:MAN_00909"/>
<evidence type="ECO:0000313" key="3">
    <source>
        <dbReference type="Proteomes" id="UP000031186"/>
    </source>
</evidence>
<dbReference type="HOGENOM" id="CLU_052674_0_0_1"/>
<evidence type="ECO:0000313" key="2">
    <source>
        <dbReference type="EMBL" id="KID71310.1"/>
    </source>
</evidence>
<accession>A0A0B4FB30</accession>
<evidence type="ECO:0000256" key="1">
    <source>
        <dbReference type="SAM" id="SignalP"/>
    </source>
</evidence>
<dbReference type="EMBL" id="AZNF01000001">
    <property type="protein sequence ID" value="KID71310.1"/>
    <property type="molecule type" value="Genomic_DNA"/>
</dbReference>
<dbReference type="Pfam" id="PF22701">
    <property type="entry name" value="Mala_s_1-like"/>
    <property type="match status" value="1"/>
</dbReference>
<gene>
    <name evidence="2" type="ORF">MAN_00909</name>
</gene>
<dbReference type="CDD" id="cd12811">
    <property type="entry name" value="MALA"/>
    <property type="match status" value="1"/>
</dbReference>
<dbReference type="SUPFAM" id="SSF63829">
    <property type="entry name" value="Calcium-dependent phosphotriesterase"/>
    <property type="match status" value="1"/>
</dbReference>
<dbReference type="Proteomes" id="UP000031186">
    <property type="component" value="Unassembled WGS sequence"/>
</dbReference>
<keyword evidence="3" id="KW-1185">Reference proteome</keyword>
<feature type="non-terminal residue" evidence="2">
    <location>
        <position position="1"/>
    </location>
</feature>
<comment type="caution">
    <text evidence="2">The sequence shown here is derived from an EMBL/GenBank/DDBJ whole genome shotgun (WGS) entry which is preliminary data.</text>
</comment>
<keyword evidence="1" id="KW-0732">Signal</keyword>
<name>A0A0B4FB30_METAF</name>
<proteinExistence type="predicted"/>
<feature type="chain" id="PRO_5002090454" evidence="1">
    <location>
        <begin position="17"/>
        <end position="345"/>
    </location>
</feature>
<sequence length="345" mass="37348">MLFALVPLFAAGVAQAGPVQNSPKLSKEPVINSYQLYPENIDYDTRTRLAYISVLYNSTVAVYDPFTNKVTKTIAFDKLSYDPVLHASGVQVDPLGRLSVIVNAGAAFDTRGADISGDNFLVKYDLARGQELWRANLTAVTDGVYSGYQDIEHDACGNAFAVGTWPSSIVRVSKDGKDAEAWYLTDDKDHTKKGLTGLASKGDILLATEHTGSRLLRFDMKADKGVPAVVDVGEDGIGERPDGIYLPSKFEGKVLLVSSQLEGTVVLRSADGKWTSAERLGVVPNKFEKQGGSTTASVEIEGRIFVSTEWFGDAANKVPGTLSGNRTEFPLYDITSDVEKLLPLR</sequence>
<dbReference type="OrthoDB" id="4434395at2759"/>